<dbReference type="EMBL" id="BSXS01014944">
    <property type="protein sequence ID" value="GMF06203.1"/>
    <property type="molecule type" value="Genomic_DNA"/>
</dbReference>
<evidence type="ECO:0000313" key="2">
    <source>
        <dbReference type="Proteomes" id="UP001165064"/>
    </source>
</evidence>
<dbReference type="Proteomes" id="UP001165064">
    <property type="component" value="Unassembled WGS sequence"/>
</dbReference>
<organism evidence="1 2">
    <name type="scientific">Ambrosiozyma monospora</name>
    <name type="common">Yeast</name>
    <name type="synonym">Endomycopsis monosporus</name>
    <dbReference type="NCBI Taxonomy" id="43982"/>
    <lineage>
        <taxon>Eukaryota</taxon>
        <taxon>Fungi</taxon>
        <taxon>Dikarya</taxon>
        <taxon>Ascomycota</taxon>
        <taxon>Saccharomycotina</taxon>
        <taxon>Pichiomycetes</taxon>
        <taxon>Pichiales</taxon>
        <taxon>Pichiaceae</taxon>
        <taxon>Ambrosiozyma</taxon>
    </lineage>
</organism>
<evidence type="ECO:0000313" key="1">
    <source>
        <dbReference type="EMBL" id="GMF06203.1"/>
    </source>
</evidence>
<name>A0ACB5UB66_AMBMO</name>
<sequence length="130" mass="14455">MNCQFDGLSVYRLGTDIPSGLNDEHQTLLNKHLIRINKFLDWLTFTGYLKLSNSEESANSGSKGTIALVKGDVFCGDEGTTEEVLKLLIKNGWKDGGEMGFLPCMLKDFGKSGEDNEGLEWVNNGQWCLF</sequence>
<keyword evidence="2" id="KW-1185">Reference proteome</keyword>
<gene>
    <name evidence="1" type="ORF">Amon02_001260100</name>
</gene>
<reference evidence="1" key="1">
    <citation type="submission" date="2023-04" db="EMBL/GenBank/DDBJ databases">
        <title>Ambrosiozyma monospora NBRC 10751.</title>
        <authorList>
            <person name="Ichikawa N."/>
            <person name="Sato H."/>
            <person name="Tonouchi N."/>
        </authorList>
    </citation>
    <scope>NUCLEOTIDE SEQUENCE</scope>
    <source>
        <strain evidence="1">NBRC 10751</strain>
    </source>
</reference>
<proteinExistence type="predicted"/>
<accession>A0ACB5UB66</accession>
<comment type="caution">
    <text evidence="1">The sequence shown here is derived from an EMBL/GenBank/DDBJ whole genome shotgun (WGS) entry which is preliminary data.</text>
</comment>
<protein>
    <submittedName>
        <fullName evidence="1">Unnamed protein product</fullName>
    </submittedName>
</protein>